<name>A0AAD9H1H2_9PEZI</name>
<comment type="caution">
    <text evidence="1">The sequence shown here is derived from an EMBL/GenBank/DDBJ whole genome shotgun (WGS) entry which is preliminary data.</text>
</comment>
<sequence length="128" mass="14223">MRAGARAGYFGLLLVHTRLHEEPVISFLFALRRKLEPARTTPTGCSAPTPPGGRVPCHGTSAACIRTRYQSTMVRGLGDARIFGHHLRRGGPSSMHSFPLSDSRWKRQYVRPSGYRTTCMNKTSRPIS</sequence>
<dbReference type="EMBL" id="MU843193">
    <property type="protein sequence ID" value="KAK2020671.1"/>
    <property type="molecule type" value="Genomic_DNA"/>
</dbReference>
<gene>
    <name evidence="1" type="ORF">LX32DRAFT_298863</name>
</gene>
<accession>A0AAD9H1H2</accession>
<dbReference type="Proteomes" id="UP001232148">
    <property type="component" value="Unassembled WGS sequence"/>
</dbReference>
<reference evidence="1" key="1">
    <citation type="submission" date="2021-06" db="EMBL/GenBank/DDBJ databases">
        <title>Comparative genomics, transcriptomics and evolutionary studies reveal genomic signatures of adaptation to plant cell wall in hemibiotrophic fungi.</title>
        <authorList>
            <consortium name="DOE Joint Genome Institute"/>
            <person name="Baroncelli R."/>
            <person name="Diaz J.F."/>
            <person name="Benocci T."/>
            <person name="Peng M."/>
            <person name="Battaglia E."/>
            <person name="Haridas S."/>
            <person name="Andreopoulos W."/>
            <person name="Labutti K."/>
            <person name="Pangilinan J."/>
            <person name="Floch G.L."/>
            <person name="Makela M.R."/>
            <person name="Henrissat B."/>
            <person name="Grigoriev I.V."/>
            <person name="Crouch J.A."/>
            <person name="De Vries R.P."/>
            <person name="Sukno S.A."/>
            <person name="Thon M.R."/>
        </authorList>
    </citation>
    <scope>NUCLEOTIDE SEQUENCE</scope>
    <source>
        <strain evidence="1">MAFF235873</strain>
    </source>
</reference>
<evidence type="ECO:0000313" key="1">
    <source>
        <dbReference type="EMBL" id="KAK2020671.1"/>
    </source>
</evidence>
<dbReference type="AlphaFoldDB" id="A0AAD9H1H2"/>
<proteinExistence type="predicted"/>
<protein>
    <submittedName>
        <fullName evidence="1">Uncharacterized protein</fullName>
    </submittedName>
</protein>
<organism evidence="1 2">
    <name type="scientific">Colletotrichum zoysiae</name>
    <dbReference type="NCBI Taxonomy" id="1216348"/>
    <lineage>
        <taxon>Eukaryota</taxon>
        <taxon>Fungi</taxon>
        <taxon>Dikarya</taxon>
        <taxon>Ascomycota</taxon>
        <taxon>Pezizomycotina</taxon>
        <taxon>Sordariomycetes</taxon>
        <taxon>Hypocreomycetidae</taxon>
        <taxon>Glomerellales</taxon>
        <taxon>Glomerellaceae</taxon>
        <taxon>Colletotrichum</taxon>
        <taxon>Colletotrichum graminicola species complex</taxon>
    </lineage>
</organism>
<evidence type="ECO:0000313" key="2">
    <source>
        <dbReference type="Proteomes" id="UP001232148"/>
    </source>
</evidence>
<keyword evidence="2" id="KW-1185">Reference proteome</keyword>